<protein>
    <submittedName>
        <fullName evidence="1">Uncharacterized protein</fullName>
    </submittedName>
</protein>
<organism evidence="1 2">
    <name type="scientific">Allocatelliglobosispora scoriae</name>
    <dbReference type="NCBI Taxonomy" id="643052"/>
    <lineage>
        <taxon>Bacteria</taxon>
        <taxon>Bacillati</taxon>
        <taxon>Actinomycetota</taxon>
        <taxon>Actinomycetes</taxon>
        <taxon>Micromonosporales</taxon>
        <taxon>Micromonosporaceae</taxon>
        <taxon>Allocatelliglobosispora</taxon>
    </lineage>
</organism>
<name>A0A841C2U1_9ACTN</name>
<gene>
    <name evidence="1" type="ORF">F4553_006796</name>
</gene>
<dbReference type="RefSeq" id="WP_184844456.1">
    <property type="nucleotide sequence ID" value="NZ_JACHMN010000003.1"/>
</dbReference>
<comment type="caution">
    <text evidence="1">The sequence shown here is derived from an EMBL/GenBank/DDBJ whole genome shotgun (WGS) entry which is preliminary data.</text>
</comment>
<sequence>MPLPNVATTNVITWIMAQPFFINNQAPNFAVGLSGDTMIISKVGGITLRAGGMAALQAQIQTYPWYVAGTTVVYLAKKFTSDGASNHGEMCVLAAADDLGLVLNRMECTGANCAACFQTLGAYGVPTVNVMAAGSQVGWAHPRGRLAMGTAVNDRWDDQVAELPGYNALATTAARNAFAHQHTMRTLSMPQGDWEQII</sequence>
<dbReference type="EMBL" id="JACHMN010000003">
    <property type="protein sequence ID" value="MBB5873362.1"/>
    <property type="molecule type" value="Genomic_DNA"/>
</dbReference>
<dbReference type="AlphaFoldDB" id="A0A841C2U1"/>
<dbReference type="Proteomes" id="UP000587527">
    <property type="component" value="Unassembled WGS sequence"/>
</dbReference>
<evidence type="ECO:0000313" key="1">
    <source>
        <dbReference type="EMBL" id="MBB5873362.1"/>
    </source>
</evidence>
<reference evidence="1 2" key="1">
    <citation type="submission" date="2020-08" db="EMBL/GenBank/DDBJ databases">
        <title>Sequencing the genomes of 1000 actinobacteria strains.</title>
        <authorList>
            <person name="Klenk H.-P."/>
        </authorList>
    </citation>
    <scope>NUCLEOTIDE SEQUENCE [LARGE SCALE GENOMIC DNA]</scope>
    <source>
        <strain evidence="1 2">DSM 45362</strain>
    </source>
</reference>
<evidence type="ECO:0000313" key="2">
    <source>
        <dbReference type="Proteomes" id="UP000587527"/>
    </source>
</evidence>
<accession>A0A841C2U1</accession>
<proteinExistence type="predicted"/>
<keyword evidence="2" id="KW-1185">Reference proteome</keyword>